<dbReference type="InterPro" id="IPR036282">
    <property type="entry name" value="Glutathione-S-Trfase_C_sf"/>
</dbReference>
<dbReference type="InterPro" id="IPR004046">
    <property type="entry name" value="GST_C"/>
</dbReference>
<dbReference type="Gene3D" id="1.20.1050.10">
    <property type="match status" value="1"/>
</dbReference>
<dbReference type="SUPFAM" id="SSF47616">
    <property type="entry name" value="GST C-terminal domain-like"/>
    <property type="match status" value="1"/>
</dbReference>
<dbReference type="STRING" id="348802.A0A0D2EU87"/>
<dbReference type="InterPro" id="IPR036249">
    <property type="entry name" value="Thioredoxin-like_sf"/>
</dbReference>
<proteinExistence type="inferred from homology"/>
<sequence length="169" mass="18849">MAQHDSDITLYFLGASRAIRIAWLLEELSLPYKLVFSRRAPNGLAPPEFKAKIPTKLGKSPVIQDGNIVIQESSAIAEYLLYARWRIPKAASEHLPEMEKGLSPNIQNDLNWLESEGAGRQCLVGNDVTSADILMGFSIESIFARKLGTEGGDWPNVRKWLEGLQQREA</sequence>
<evidence type="ECO:0000259" key="3">
    <source>
        <dbReference type="PROSITE" id="PS50404"/>
    </source>
</evidence>
<feature type="domain" description="GST N-terminal" evidence="3">
    <location>
        <begin position="5"/>
        <end position="88"/>
    </location>
</feature>
<protein>
    <recommendedName>
        <fullName evidence="3">GST N-terminal domain-containing protein</fullName>
    </recommendedName>
</protein>
<dbReference type="PROSITE" id="PS50404">
    <property type="entry name" value="GST_NTER"/>
    <property type="match status" value="1"/>
</dbReference>
<organism evidence="4 5">
    <name type="scientific">Exophiala xenobiotica</name>
    <dbReference type="NCBI Taxonomy" id="348802"/>
    <lineage>
        <taxon>Eukaryota</taxon>
        <taxon>Fungi</taxon>
        <taxon>Dikarya</taxon>
        <taxon>Ascomycota</taxon>
        <taxon>Pezizomycotina</taxon>
        <taxon>Eurotiomycetes</taxon>
        <taxon>Chaetothyriomycetidae</taxon>
        <taxon>Chaetothyriales</taxon>
        <taxon>Herpotrichiellaceae</taxon>
        <taxon>Exophiala</taxon>
    </lineage>
</organism>
<dbReference type="PANTHER" id="PTHR44051">
    <property type="entry name" value="GLUTATHIONE S-TRANSFERASE-RELATED"/>
    <property type="match status" value="1"/>
</dbReference>
<dbReference type="Pfam" id="PF00043">
    <property type="entry name" value="GST_C"/>
    <property type="match status" value="1"/>
</dbReference>
<evidence type="ECO:0000256" key="1">
    <source>
        <dbReference type="ARBA" id="ARBA00007409"/>
    </source>
</evidence>
<keyword evidence="5" id="KW-1185">Reference proteome</keyword>
<accession>A0A0D2EU87</accession>
<dbReference type="RefSeq" id="XP_013319867.1">
    <property type="nucleotide sequence ID" value="XM_013464413.1"/>
</dbReference>
<name>A0A0D2EU87_9EURO</name>
<evidence type="ECO:0000313" key="4">
    <source>
        <dbReference type="EMBL" id="KIW59283.1"/>
    </source>
</evidence>
<dbReference type="CDD" id="cd03046">
    <property type="entry name" value="GST_N_GTT1_like"/>
    <property type="match status" value="1"/>
</dbReference>
<dbReference type="SUPFAM" id="SSF52833">
    <property type="entry name" value="Thioredoxin-like"/>
    <property type="match status" value="1"/>
</dbReference>
<dbReference type="Proteomes" id="UP000054342">
    <property type="component" value="Unassembled WGS sequence"/>
</dbReference>
<dbReference type="Pfam" id="PF02798">
    <property type="entry name" value="GST_N"/>
    <property type="match status" value="1"/>
</dbReference>
<dbReference type="Gene3D" id="3.40.30.10">
    <property type="entry name" value="Glutaredoxin"/>
    <property type="match status" value="1"/>
</dbReference>
<evidence type="ECO:0000313" key="5">
    <source>
        <dbReference type="Proteomes" id="UP000054342"/>
    </source>
</evidence>
<dbReference type="EMBL" id="KN847318">
    <property type="protein sequence ID" value="KIW59283.1"/>
    <property type="molecule type" value="Genomic_DNA"/>
</dbReference>
<reference evidence="4 5" key="1">
    <citation type="submission" date="2015-01" db="EMBL/GenBank/DDBJ databases">
        <title>The Genome Sequence of Exophiala xenobiotica CBS118157.</title>
        <authorList>
            <consortium name="The Broad Institute Genomics Platform"/>
            <person name="Cuomo C."/>
            <person name="de Hoog S."/>
            <person name="Gorbushina A."/>
            <person name="Stielow B."/>
            <person name="Teixiera M."/>
            <person name="Abouelleil A."/>
            <person name="Chapman S.B."/>
            <person name="Priest M."/>
            <person name="Young S.K."/>
            <person name="Wortman J."/>
            <person name="Nusbaum C."/>
            <person name="Birren B."/>
        </authorList>
    </citation>
    <scope>NUCLEOTIDE SEQUENCE [LARGE SCALE GENOMIC DNA]</scope>
    <source>
        <strain evidence="4 5">CBS 118157</strain>
    </source>
</reference>
<dbReference type="InterPro" id="IPR004045">
    <property type="entry name" value="Glutathione_S-Trfase_N"/>
</dbReference>
<dbReference type="HOGENOM" id="CLU_011226_15_3_1"/>
<evidence type="ECO:0000256" key="2">
    <source>
        <dbReference type="RuleBase" id="RU003494"/>
    </source>
</evidence>
<gene>
    <name evidence="4" type="ORF">PV05_03740</name>
</gene>
<dbReference type="GeneID" id="25325648"/>
<dbReference type="OrthoDB" id="2309723at2759"/>
<comment type="similarity">
    <text evidence="1 2">Belongs to the GST superfamily.</text>
</comment>
<dbReference type="PANTHER" id="PTHR44051:SF9">
    <property type="entry name" value="GLUTATHIONE S-TRANSFERASE 1"/>
    <property type="match status" value="1"/>
</dbReference>
<dbReference type="AlphaFoldDB" id="A0A0D2EU87"/>